<feature type="chain" id="PRO_5015624779" description="Cyanovirin-N domain-containing protein" evidence="1">
    <location>
        <begin position="22"/>
        <end position="130"/>
    </location>
</feature>
<evidence type="ECO:0000313" key="3">
    <source>
        <dbReference type="Proteomes" id="UP000245383"/>
    </source>
</evidence>
<reference evidence="2 3" key="1">
    <citation type="journal article" date="2018" name="MBio">
        <title>Comparative Genomics Reveals the Core Gene Toolbox for the Fungus-Insect Symbiosis.</title>
        <authorList>
            <person name="Wang Y."/>
            <person name="Stata M."/>
            <person name="Wang W."/>
            <person name="Stajich J.E."/>
            <person name="White M.M."/>
            <person name="Moncalvo J.M."/>
        </authorList>
    </citation>
    <scope>NUCLEOTIDE SEQUENCE [LARGE SCALE GENOMIC DNA]</scope>
    <source>
        <strain evidence="2 3">SWE-8-4</strain>
    </source>
</reference>
<organism evidence="2 3">
    <name type="scientific">Smittium simulii</name>
    <dbReference type="NCBI Taxonomy" id="133385"/>
    <lineage>
        <taxon>Eukaryota</taxon>
        <taxon>Fungi</taxon>
        <taxon>Fungi incertae sedis</taxon>
        <taxon>Zoopagomycota</taxon>
        <taxon>Kickxellomycotina</taxon>
        <taxon>Harpellomycetes</taxon>
        <taxon>Harpellales</taxon>
        <taxon>Legeriomycetaceae</taxon>
        <taxon>Smittium</taxon>
    </lineage>
</organism>
<feature type="signal peptide" evidence="1">
    <location>
        <begin position="1"/>
        <end position="21"/>
    </location>
</feature>
<proteinExistence type="predicted"/>
<dbReference type="EMBL" id="MBFR01000106">
    <property type="protein sequence ID" value="PVU93981.1"/>
    <property type="molecule type" value="Genomic_DNA"/>
</dbReference>
<sequence>MRVLSFLSVFICATLFEGASSADPNAATSKLIKRTSEPLNDVCFREFAGFKKQFSINGGLKCSCIDNGYFRCYQYRGNKKINVQKCKNQKLNRKFKGYRNSTCRCDKYGSIYCLNSNDVNGTPPPMYLDK</sequence>
<comment type="caution">
    <text evidence="2">The sequence shown here is derived from an EMBL/GenBank/DDBJ whole genome shotgun (WGS) entry which is preliminary data.</text>
</comment>
<gene>
    <name evidence="2" type="ORF">BB561_002913</name>
</gene>
<dbReference type="Proteomes" id="UP000245383">
    <property type="component" value="Unassembled WGS sequence"/>
</dbReference>
<keyword evidence="3" id="KW-1185">Reference proteome</keyword>
<protein>
    <recommendedName>
        <fullName evidence="4">Cyanovirin-N domain-containing protein</fullName>
    </recommendedName>
</protein>
<accession>A0A2T9YNV8</accession>
<evidence type="ECO:0000256" key="1">
    <source>
        <dbReference type="SAM" id="SignalP"/>
    </source>
</evidence>
<name>A0A2T9YNV8_9FUNG</name>
<evidence type="ECO:0000313" key="2">
    <source>
        <dbReference type="EMBL" id="PVU93981.1"/>
    </source>
</evidence>
<dbReference type="AlphaFoldDB" id="A0A2T9YNV8"/>
<keyword evidence="1" id="KW-0732">Signal</keyword>
<evidence type="ECO:0008006" key="4">
    <source>
        <dbReference type="Google" id="ProtNLM"/>
    </source>
</evidence>